<dbReference type="PANTHER" id="PTHR33307">
    <property type="entry name" value="ALPHA-RHAMNOSIDASE (EUROFUNG)"/>
    <property type="match status" value="1"/>
</dbReference>
<dbReference type="InterPro" id="IPR035396">
    <property type="entry name" value="Bac_rhamnosid6H"/>
</dbReference>
<proteinExistence type="predicted"/>
<dbReference type="Pfam" id="PF17390">
    <property type="entry name" value="Bac_rhamnosid_C"/>
    <property type="match status" value="1"/>
</dbReference>
<dbReference type="Pfam" id="PF17389">
    <property type="entry name" value="Bac_rhamnosid6H"/>
    <property type="match status" value="1"/>
</dbReference>
<dbReference type="InterPro" id="IPR016007">
    <property type="entry name" value="Alpha_rhamnosid"/>
</dbReference>
<dbReference type="Gene3D" id="2.60.120.260">
    <property type="entry name" value="Galactose-binding domain-like"/>
    <property type="match status" value="2"/>
</dbReference>
<feature type="signal peptide" evidence="4">
    <location>
        <begin position="1"/>
        <end position="20"/>
    </location>
</feature>
<keyword evidence="3" id="KW-0378">Hydrolase</keyword>
<evidence type="ECO:0000256" key="3">
    <source>
        <dbReference type="ARBA" id="ARBA00022801"/>
    </source>
</evidence>
<dbReference type="SUPFAM" id="SSF48208">
    <property type="entry name" value="Six-hairpin glycosidases"/>
    <property type="match status" value="1"/>
</dbReference>
<dbReference type="InterPro" id="IPR008902">
    <property type="entry name" value="Rhamnosid_concanavalin"/>
</dbReference>
<dbReference type="PIRSF" id="PIRSF010631">
    <property type="entry name" value="A-rhamnsds"/>
    <property type="match status" value="1"/>
</dbReference>
<comment type="catalytic activity">
    <reaction evidence="1">
        <text>Hydrolysis of terminal non-reducing alpha-L-rhamnose residues in alpha-L-rhamnosides.</text>
        <dbReference type="EC" id="3.2.1.40"/>
    </reaction>
</comment>
<dbReference type="EMBL" id="SBLB01000001">
    <property type="protein sequence ID" value="RYC71297.1"/>
    <property type="molecule type" value="Genomic_DNA"/>
</dbReference>
<evidence type="ECO:0000313" key="10">
    <source>
        <dbReference type="Proteomes" id="UP000290407"/>
    </source>
</evidence>
<name>A0A4Q2UNM3_9BACT</name>
<dbReference type="Gene3D" id="2.60.40.10">
    <property type="entry name" value="Immunoglobulins"/>
    <property type="match status" value="1"/>
</dbReference>
<dbReference type="PANTHER" id="PTHR33307:SF6">
    <property type="entry name" value="ALPHA-RHAMNOSIDASE (EUROFUNG)-RELATED"/>
    <property type="match status" value="1"/>
</dbReference>
<dbReference type="GO" id="GO:0005975">
    <property type="term" value="P:carbohydrate metabolic process"/>
    <property type="evidence" value="ECO:0007669"/>
    <property type="project" value="InterPro"/>
</dbReference>
<keyword evidence="4" id="KW-0732">Signal</keyword>
<gene>
    <name evidence="9" type="ORF">EQG79_03905</name>
</gene>
<keyword evidence="10" id="KW-1185">Reference proteome</keyword>
<sequence length="915" mass="101838">MRPAVLLIVLSLWLHSPVRAQLSPVALTCEHRTNPLGLDEAKPRLSWQLTGNGRNLRQTAYQIQTSDTPTFKKLGWDSGKIPSDASVLLPYEGPALRSGQRVYWRVRAYDQAGKTGPWSSAAYWEMGLLASTDWRATWIEPNDTVKTGAPAIMLRKPFSITKKVASARAYATAHGMYELRLNGQRVSDELLAPGWTVYPKRLQYQVYDITSQLRTGANVVGAQIGEGWYAGVIGFTNNAKYYGNRLGLLAQLVIRYTDGTTDVIGTDGSWQYSTNGPIRQSELYDGETYDARLSRAGWDAPGTGSGGADWSAVRVASYPLTNLRATVSEPVRRQEELKPQRIFRTPSGTLVADFGQNMTGWIRLRVSGPAGTTVRIRHAEVLDKKGEFYTTNLREAKQELAYTLSGSGNEVYEPHFTFMGFRYVAVDGFPGELKPEHLTGVVIHTDMPLTGRFECSSALINQLQRNIEWGQKGNFVDVPTDCPQRDERLGWTGDAQAFCRTAGFNRGVAALFTRWLADVAADQSAEGAVPFVVPDILSRVDPKTGNREVATSAGWGDIATIGPWTMYNLYGDRRLLETQYPSMKAYVDYIRKKAGVANIWKSGSVFGDWLFYKPHMYSHTEPDGYTNGDMIATAFYAYSTDLLRKAATVLGKTDDARQYGDLFESIKATFQREYVTPSGRIASDSQTAYVLALNFNLLADELRPLATQHLVNDIKSRKNHLSTGFLGTPYLCHVLSDNGFTDVGYDLLLQETYPSWLYPVRMGATTIWERWDGIKPDSTFQDEGMNSFNHYAYGAIGDWMYRVVTGIELGQPGYKQIRIQPQPTDRLTFAKAAMKSSYGDIESGWERKDGQLVIRIRVPANTTALIRLPRAEAATVTESGKPLAQVPDCRNVTPDKGSLAMEVGSGEYTFTYPEK</sequence>
<comment type="caution">
    <text evidence="9">The sequence shown here is derived from an EMBL/GenBank/DDBJ whole genome shotgun (WGS) entry which is preliminary data.</text>
</comment>
<dbReference type="AlphaFoldDB" id="A0A4Q2UNM3"/>
<feature type="chain" id="PRO_5020246650" description="alpha-L-rhamnosidase" evidence="4">
    <location>
        <begin position="21"/>
        <end position="915"/>
    </location>
</feature>
<dbReference type="Proteomes" id="UP000290407">
    <property type="component" value="Unassembled WGS sequence"/>
</dbReference>
<dbReference type="InterPro" id="IPR012341">
    <property type="entry name" value="6hp_glycosidase-like_sf"/>
</dbReference>
<dbReference type="Pfam" id="PF05592">
    <property type="entry name" value="Bac_rhamnosid"/>
    <property type="match status" value="1"/>
</dbReference>
<organism evidence="9 10">
    <name type="scientific">Spirosoma sordidisoli</name>
    <dbReference type="NCBI Taxonomy" id="2502893"/>
    <lineage>
        <taxon>Bacteria</taxon>
        <taxon>Pseudomonadati</taxon>
        <taxon>Bacteroidota</taxon>
        <taxon>Cytophagia</taxon>
        <taxon>Cytophagales</taxon>
        <taxon>Cytophagaceae</taxon>
        <taxon>Spirosoma</taxon>
    </lineage>
</organism>
<feature type="domain" description="Bacterial alpha-L-rhamnosidase N-terminal" evidence="6">
    <location>
        <begin position="162"/>
        <end position="335"/>
    </location>
</feature>
<feature type="domain" description="Alpha-L-rhamnosidase concanavalin-like" evidence="5">
    <location>
        <begin position="344"/>
        <end position="444"/>
    </location>
</feature>
<evidence type="ECO:0000259" key="6">
    <source>
        <dbReference type="Pfam" id="PF08531"/>
    </source>
</evidence>
<feature type="domain" description="Alpha-L-rhamnosidase six-hairpin glycosidase" evidence="7">
    <location>
        <begin position="450"/>
        <end position="804"/>
    </location>
</feature>
<dbReference type="Gene3D" id="1.50.10.10">
    <property type="match status" value="1"/>
</dbReference>
<evidence type="ECO:0000256" key="1">
    <source>
        <dbReference type="ARBA" id="ARBA00001445"/>
    </source>
</evidence>
<evidence type="ECO:0000259" key="7">
    <source>
        <dbReference type="Pfam" id="PF17389"/>
    </source>
</evidence>
<dbReference type="RefSeq" id="WP_129600049.1">
    <property type="nucleotide sequence ID" value="NZ_SBLB01000001.1"/>
</dbReference>
<dbReference type="InterPro" id="IPR008928">
    <property type="entry name" value="6-hairpin_glycosidase_sf"/>
</dbReference>
<evidence type="ECO:0000256" key="2">
    <source>
        <dbReference type="ARBA" id="ARBA00012652"/>
    </source>
</evidence>
<dbReference type="GO" id="GO:0030596">
    <property type="term" value="F:alpha-L-rhamnosidase activity"/>
    <property type="evidence" value="ECO:0007669"/>
    <property type="project" value="UniProtKB-EC"/>
</dbReference>
<dbReference type="InterPro" id="IPR013737">
    <property type="entry name" value="Bac_rhamnosid_N"/>
</dbReference>
<evidence type="ECO:0000259" key="5">
    <source>
        <dbReference type="Pfam" id="PF05592"/>
    </source>
</evidence>
<evidence type="ECO:0000256" key="4">
    <source>
        <dbReference type="SAM" id="SignalP"/>
    </source>
</evidence>
<dbReference type="InterPro" id="IPR035398">
    <property type="entry name" value="Bac_rhamnosid_C"/>
</dbReference>
<feature type="domain" description="Alpha-L-rhamnosidase C-terminal" evidence="8">
    <location>
        <begin position="806"/>
        <end position="880"/>
    </location>
</feature>
<dbReference type="Pfam" id="PF25788">
    <property type="entry name" value="Ig_Rha78A_N"/>
    <property type="match status" value="1"/>
</dbReference>
<dbReference type="Pfam" id="PF08531">
    <property type="entry name" value="Bac_rhamnosid_N"/>
    <property type="match status" value="1"/>
</dbReference>
<protein>
    <recommendedName>
        <fullName evidence="2">alpha-L-rhamnosidase</fullName>
        <ecNumber evidence="2">3.2.1.40</ecNumber>
    </recommendedName>
</protein>
<evidence type="ECO:0000259" key="8">
    <source>
        <dbReference type="Pfam" id="PF17390"/>
    </source>
</evidence>
<dbReference type="EC" id="3.2.1.40" evidence="2"/>
<dbReference type="Gene3D" id="2.60.420.10">
    <property type="entry name" value="Maltose phosphorylase, domain 3"/>
    <property type="match status" value="1"/>
</dbReference>
<dbReference type="InterPro" id="IPR013783">
    <property type="entry name" value="Ig-like_fold"/>
</dbReference>
<accession>A0A4Q2UNM3</accession>
<reference evidence="9 10" key="1">
    <citation type="submission" date="2019-01" db="EMBL/GenBank/DDBJ databases">
        <title>Spirosoma flava sp. nov., a propanil-degrading bacterium isolated from herbicide-contaminated soil.</title>
        <authorList>
            <person name="Zhang L."/>
            <person name="Jiang J.-D."/>
        </authorList>
    </citation>
    <scope>NUCLEOTIDE SEQUENCE [LARGE SCALE GENOMIC DNA]</scope>
    <source>
        <strain evidence="9 10">TY50</strain>
    </source>
</reference>
<evidence type="ECO:0000313" key="9">
    <source>
        <dbReference type="EMBL" id="RYC71297.1"/>
    </source>
</evidence>